<accession>A0A1Z1MCE4</accession>
<dbReference type="Pfam" id="PF13545">
    <property type="entry name" value="HTH_Crp_2"/>
    <property type="match status" value="1"/>
</dbReference>
<dbReference type="SUPFAM" id="SSF46785">
    <property type="entry name" value="Winged helix' DNA-binding domain"/>
    <property type="match status" value="1"/>
</dbReference>
<dbReference type="GO" id="GO:0006355">
    <property type="term" value="P:regulation of DNA-templated transcription"/>
    <property type="evidence" value="ECO:0007669"/>
    <property type="project" value="InterPro"/>
</dbReference>
<evidence type="ECO:0000259" key="1">
    <source>
        <dbReference type="PROSITE" id="PS51063"/>
    </source>
</evidence>
<keyword evidence="2" id="KW-0150">Chloroplast</keyword>
<dbReference type="Gene3D" id="2.60.120.10">
    <property type="entry name" value="Jelly Rolls"/>
    <property type="match status" value="1"/>
</dbReference>
<feature type="domain" description="HTH crp-type" evidence="1">
    <location>
        <begin position="128"/>
        <end position="201"/>
    </location>
</feature>
<reference evidence="2" key="1">
    <citation type="journal article" date="2017" name="J. Phycol.">
        <title>Analysis of chloroplast genomes and a supermatrix inform reclassification of the Rhodomelaceae (Rhodophyta).</title>
        <authorList>
            <person name="Diaz-Tapia P."/>
            <person name="Maggs C.A."/>
            <person name="West J.A."/>
            <person name="Verbruggen H."/>
        </authorList>
    </citation>
    <scope>NUCLEOTIDE SEQUENCE</scope>
    <source>
        <strain evidence="2">PD550</strain>
    </source>
</reference>
<evidence type="ECO:0000313" key="2">
    <source>
        <dbReference type="EMBL" id="ARW63609.1"/>
    </source>
</evidence>
<dbReference type="GeneID" id="33357006"/>
<organism evidence="2">
    <name type="scientific">Polysiphonia urceolata</name>
    <name type="common">Red alga</name>
    <name type="synonym">Conferva urceolata</name>
    <dbReference type="NCBI Taxonomy" id="173545"/>
    <lineage>
        <taxon>Eukaryota</taxon>
        <taxon>Rhodophyta</taxon>
        <taxon>Florideophyceae</taxon>
        <taxon>Rhodymeniophycidae</taxon>
        <taxon>Ceramiales</taxon>
        <taxon>Rhodomelaceae</taxon>
        <taxon>Polysiphonioideae</taxon>
        <taxon>Polysiphonia</taxon>
    </lineage>
</organism>
<protein>
    <submittedName>
        <fullName evidence="2">Global nitrogen transcriptional regulator</fullName>
    </submittedName>
</protein>
<dbReference type="RefSeq" id="YP_009395047.1">
    <property type="nucleotide sequence ID" value="NC_035275.1"/>
</dbReference>
<dbReference type="InterPro" id="IPR012318">
    <property type="entry name" value="HTH_CRP"/>
</dbReference>
<name>A0A1Z1MCE4_POLUR</name>
<dbReference type="InterPro" id="IPR036390">
    <property type="entry name" value="WH_DNA-bd_sf"/>
</dbReference>
<dbReference type="GO" id="GO:0003677">
    <property type="term" value="F:DNA binding"/>
    <property type="evidence" value="ECO:0007669"/>
    <property type="project" value="InterPro"/>
</dbReference>
<dbReference type="AlphaFoldDB" id="A0A1Z1MCE4"/>
<dbReference type="EMBL" id="MF101428">
    <property type="protein sequence ID" value="ARW63609.1"/>
    <property type="molecule type" value="Genomic_DNA"/>
</dbReference>
<dbReference type="InterPro" id="IPR014710">
    <property type="entry name" value="RmlC-like_jellyroll"/>
</dbReference>
<proteinExistence type="predicted"/>
<gene>
    <name evidence="2" type="primary">ntcA</name>
</gene>
<dbReference type="PROSITE" id="PS51063">
    <property type="entry name" value="HTH_CRP_2"/>
    <property type="match status" value="1"/>
</dbReference>
<geneLocation type="chloroplast" evidence="2"/>
<keyword evidence="2" id="KW-0934">Plastid</keyword>
<sequence>MEWIKFLTISKIKYHIYKLNKSDTLILHNLENVNNKIIIILYGLIYIVKVFPNKELLPIAILDKNTILINYKKDNQIYYKLVALETTYIISFKEDNPNHTINTELNIIKYYKKTLKRYEEMSEIISQRKTKNRIVQLILLIGLKFGIIRNQVILIPFKLSQENIAMMTGLSQNTINKTMKVIYKMGIIEENKRIINLSNILNINLK</sequence>